<accession>A0A8E2BBE5</accession>
<protein>
    <submittedName>
        <fullName evidence="2">Uncharacterized protein</fullName>
    </submittedName>
</protein>
<dbReference type="EMBL" id="PJMY01000003">
    <property type="protein sequence ID" value="PKV95246.1"/>
    <property type="molecule type" value="Genomic_DNA"/>
</dbReference>
<dbReference type="AlphaFoldDB" id="A0A2N3WMZ7"/>
<dbReference type="Proteomes" id="UP000550260">
    <property type="component" value="Unassembled WGS sequence"/>
</dbReference>
<gene>
    <name evidence="2" type="ORF">ATK30_6156</name>
    <name evidence="1" type="ORF">H5411_44220</name>
</gene>
<evidence type="ECO:0000313" key="3">
    <source>
        <dbReference type="Proteomes" id="UP000233750"/>
    </source>
</evidence>
<dbReference type="Proteomes" id="UP000233750">
    <property type="component" value="Unassembled WGS sequence"/>
</dbReference>
<evidence type="ECO:0000313" key="2">
    <source>
        <dbReference type="EMBL" id="PKV95246.1"/>
    </source>
</evidence>
<sequence length="117" mass="12886">MHSIPLNVISVSSVRDRPRLAIISDSGPDLQAAEWTIGARTDDDLSLEVIVNHSRQNIASIEGISLSEDDHHVYLTVWVRRLPPRRARTLHSLTGKHMVDLSGPLAGRTVVNPPTDP</sequence>
<dbReference type="RefSeq" id="WP_101438407.1">
    <property type="nucleotide sequence ID" value="NZ_JACJHR010000143.1"/>
</dbReference>
<dbReference type="OrthoDB" id="9921433at2"/>
<dbReference type="EMBL" id="JACJHR010000143">
    <property type="protein sequence ID" value="MBB2506103.1"/>
    <property type="molecule type" value="Genomic_DNA"/>
</dbReference>
<accession>A0A2N3WMZ7</accession>
<name>A0A2N3WMZ7_9PSEU</name>
<evidence type="ECO:0000313" key="1">
    <source>
        <dbReference type="EMBL" id="MBB2506103.1"/>
    </source>
</evidence>
<reference evidence="1 4" key="2">
    <citation type="submission" date="2020-08" db="EMBL/GenBank/DDBJ databases">
        <title>Amycolatopsis echigonensis JCM 21831.</title>
        <authorList>
            <person name="Tedsree N."/>
            <person name="Kuncharoen N."/>
            <person name="Likhitwitayawuid K."/>
            <person name="Tanasupawat S."/>
        </authorList>
    </citation>
    <scope>NUCLEOTIDE SEQUENCE [LARGE SCALE GENOMIC DNA]</scope>
    <source>
        <strain evidence="1 4">JCM 21831</strain>
    </source>
</reference>
<keyword evidence="3" id="KW-1185">Reference proteome</keyword>
<proteinExistence type="predicted"/>
<comment type="caution">
    <text evidence="2">The sequence shown here is derived from an EMBL/GenBank/DDBJ whole genome shotgun (WGS) entry which is preliminary data.</text>
</comment>
<organism evidence="2 3">
    <name type="scientific">Amycolatopsis echigonensis</name>
    <dbReference type="NCBI Taxonomy" id="2576905"/>
    <lineage>
        <taxon>Bacteria</taxon>
        <taxon>Bacillati</taxon>
        <taxon>Actinomycetota</taxon>
        <taxon>Actinomycetes</taxon>
        <taxon>Pseudonocardiales</taxon>
        <taxon>Pseudonocardiaceae</taxon>
        <taxon>Amycolatopsis</taxon>
    </lineage>
</organism>
<evidence type="ECO:0000313" key="4">
    <source>
        <dbReference type="Proteomes" id="UP000550260"/>
    </source>
</evidence>
<reference evidence="2 3" key="1">
    <citation type="submission" date="2017-12" db="EMBL/GenBank/DDBJ databases">
        <title>Sequencing the genomes of 1000 Actinobacteria strains.</title>
        <authorList>
            <person name="Klenk H.-P."/>
        </authorList>
    </citation>
    <scope>NUCLEOTIDE SEQUENCE [LARGE SCALE GENOMIC DNA]</scope>
    <source>
        <strain evidence="2 3">DSM 45165</strain>
    </source>
</reference>